<protein>
    <recommendedName>
        <fullName evidence="3">Fibrobacter succinogene major paralogous domain protein</fullName>
    </recommendedName>
</protein>
<keyword evidence="2" id="KW-1185">Reference proteome</keyword>
<comment type="caution">
    <text evidence="1">The sequence shown here is derived from an EMBL/GenBank/DDBJ whole genome shotgun (WGS) entry which is preliminary data.</text>
</comment>
<dbReference type="Proteomes" id="UP000004394">
    <property type="component" value="Unassembled WGS sequence"/>
</dbReference>
<gene>
    <name evidence="1" type="ORF">HMPREF0658_0262</name>
</gene>
<organism evidence="1 2">
    <name type="scientific">Hoylesella marshii DSM 16973 = JCM 13450</name>
    <dbReference type="NCBI Taxonomy" id="862515"/>
    <lineage>
        <taxon>Bacteria</taxon>
        <taxon>Pseudomonadati</taxon>
        <taxon>Bacteroidota</taxon>
        <taxon>Bacteroidia</taxon>
        <taxon>Bacteroidales</taxon>
        <taxon>Prevotellaceae</taxon>
        <taxon>Hoylesella</taxon>
    </lineage>
</organism>
<dbReference type="BioCyc" id="PMAR862515-HMP:GMOO-272-MONOMER"/>
<dbReference type="HOGENOM" id="CLU_028180_0_0_10"/>
<reference evidence="1" key="1">
    <citation type="submission" date="2010-07" db="EMBL/GenBank/DDBJ databases">
        <authorList>
            <person name="Muzny D."/>
            <person name="Qin X."/>
            <person name="Deng J."/>
            <person name="Jiang H."/>
            <person name="Liu Y."/>
            <person name="Qu J."/>
            <person name="Song X.-Z."/>
            <person name="Zhang L."/>
            <person name="Thornton R."/>
            <person name="Coyle M."/>
            <person name="Francisco L."/>
            <person name="Jackson L."/>
            <person name="Javaid M."/>
            <person name="Korchina V."/>
            <person name="Kovar C."/>
            <person name="Mata R."/>
            <person name="Mathew T."/>
            <person name="Ngo R."/>
            <person name="Nguyen L."/>
            <person name="Nguyen N."/>
            <person name="Okwuonu G."/>
            <person name="Ongeri F."/>
            <person name="Pham C."/>
            <person name="Simmons D."/>
            <person name="Wilczek-Boney K."/>
            <person name="Hale W."/>
            <person name="Jakkamsetti A."/>
            <person name="Pham P."/>
            <person name="Ruth R."/>
            <person name="San Lucas F."/>
            <person name="Warren J."/>
            <person name="Zhang J."/>
            <person name="Zhao Z."/>
            <person name="Zhou C."/>
            <person name="Zhu D."/>
            <person name="Lee S."/>
            <person name="Bess C."/>
            <person name="Blankenburg K."/>
            <person name="Forbes L."/>
            <person name="Fu Q."/>
            <person name="Gubbala S."/>
            <person name="Hirani K."/>
            <person name="Jayaseelan J.C."/>
            <person name="Lara F."/>
            <person name="Munidasa M."/>
            <person name="Palculict T."/>
            <person name="Patil S."/>
            <person name="Pu L.-L."/>
            <person name="Saada N."/>
            <person name="Tang L."/>
            <person name="Weissenberger G."/>
            <person name="Zhu Y."/>
            <person name="Hemphill L."/>
            <person name="Shang Y."/>
            <person name="Youmans B."/>
            <person name="Ayvaz T."/>
            <person name="Ross M."/>
            <person name="Santibanez J."/>
            <person name="Aqrawi P."/>
            <person name="Gross S."/>
            <person name="Joshi V."/>
            <person name="Fowler G."/>
            <person name="Nazareth L."/>
            <person name="Reid J."/>
            <person name="Worley K."/>
            <person name="Petrosino J."/>
            <person name="Highlander S."/>
            <person name="Gibbs R."/>
        </authorList>
    </citation>
    <scope>NUCLEOTIDE SEQUENCE [LARGE SCALE GENOMIC DNA]</scope>
    <source>
        <strain evidence="1">DSM 16973</strain>
    </source>
</reference>
<evidence type="ECO:0008006" key="3">
    <source>
        <dbReference type="Google" id="ProtNLM"/>
    </source>
</evidence>
<dbReference type="EMBL" id="AEEI01000009">
    <property type="protein sequence ID" value="EFM02795.1"/>
    <property type="molecule type" value="Genomic_DNA"/>
</dbReference>
<name>E0NQ11_9BACT</name>
<sequence length="581" mass="63682">MNKPLNDKQQMKQAIKGILFGVCVFSVASVFTACKSDEDGVGTKETVVIGGEGSTIKITANEENFQSKPATRSFFPEPEERTVNLGNGLTADVSIEEEEEDASTRAPKALDGGGTYRIYAVNPITRQRIEGNHKMLKGTFSNGNFTCTEGRLILAPGTYKFVCISEGIEFEDYGTQKAISYGNLTNAMVGVTNEISLAATDLSLDVHFTMKHLCNRVRFKFRTYKQNIPGIKTRCHLPGAWIKGILHPDGTSLTLIDGTHFDYTFDIPATATANTETGFAPFTVTTDYQYLLPNPDTAGSYIEFIAGSIYGKPLTGEKISIKDLLNIYWQTNQTRTVVLSLTPNPIYLFSDGTVGMLEDKGSRTPIGVVVMNKKKGKQGKAVALKDCVNQWGNKGFVYGAWPPAGTRLFEKNNTSNYSDMASTLNDVDGYKWTWETAGSKDGTVKANDNNNYTCFYAAANYNPGVTPQNIGKWYLPATGEIKQLIACYGTPTITTINKYNVELKFDYINLINKAFTDAGGDAISASGPGYWTSSEVVLSGGGWSSNQTPVLYYDNIKKTYVVGQSSARHNNTCLIRPFVHF</sequence>
<proteinExistence type="predicted"/>
<dbReference type="RefSeq" id="WP_006947972.1">
    <property type="nucleotide sequence ID" value="NZ_BAJI01000005.1"/>
</dbReference>
<evidence type="ECO:0000313" key="1">
    <source>
        <dbReference type="EMBL" id="EFM02795.1"/>
    </source>
</evidence>
<accession>E0NQ11</accession>
<evidence type="ECO:0000313" key="2">
    <source>
        <dbReference type="Proteomes" id="UP000004394"/>
    </source>
</evidence>
<dbReference type="AlphaFoldDB" id="E0NQ11"/>
<dbReference type="OrthoDB" id="1082936at2"/>
<dbReference type="PROSITE" id="PS51257">
    <property type="entry name" value="PROKAR_LIPOPROTEIN"/>
    <property type="match status" value="1"/>
</dbReference>